<organism evidence="1 2">
    <name type="scientific">Colletotrichum truncatum</name>
    <name type="common">Anthracnose fungus</name>
    <name type="synonym">Colletotrichum capsici</name>
    <dbReference type="NCBI Taxonomy" id="5467"/>
    <lineage>
        <taxon>Eukaryota</taxon>
        <taxon>Fungi</taxon>
        <taxon>Dikarya</taxon>
        <taxon>Ascomycota</taxon>
        <taxon>Pezizomycotina</taxon>
        <taxon>Sordariomycetes</taxon>
        <taxon>Hypocreomycetidae</taxon>
        <taxon>Glomerellales</taxon>
        <taxon>Glomerellaceae</taxon>
        <taxon>Colletotrichum</taxon>
        <taxon>Colletotrichum truncatum species complex</taxon>
    </lineage>
</organism>
<protein>
    <submittedName>
        <fullName evidence="1">Uncharacterized protein</fullName>
    </submittedName>
</protein>
<name>A0ACC3YJY8_COLTU</name>
<evidence type="ECO:0000313" key="2">
    <source>
        <dbReference type="Proteomes" id="UP000805649"/>
    </source>
</evidence>
<reference evidence="1 2" key="1">
    <citation type="journal article" date="2020" name="Phytopathology">
        <title>Genome Sequence Resources of Colletotrichum truncatum, C. plurivorum, C. musicola, and C. sojae: Four Species Pathogenic to Soybean (Glycine max).</title>
        <authorList>
            <person name="Rogerio F."/>
            <person name="Boufleur T.R."/>
            <person name="Ciampi-Guillardi M."/>
            <person name="Sukno S.A."/>
            <person name="Thon M.R."/>
            <person name="Massola Junior N.S."/>
            <person name="Baroncelli R."/>
        </authorList>
    </citation>
    <scope>NUCLEOTIDE SEQUENCE [LARGE SCALE GENOMIC DNA]</scope>
    <source>
        <strain evidence="1 2">CMES1059</strain>
    </source>
</reference>
<gene>
    <name evidence="1" type="ORF">CTRU02_213159</name>
</gene>
<comment type="caution">
    <text evidence="1">The sequence shown here is derived from an EMBL/GenBank/DDBJ whole genome shotgun (WGS) entry which is preliminary data.</text>
</comment>
<keyword evidence="2" id="KW-1185">Reference proteome</keyword>
<evidence type="ECO:0000313" key="1">
    <source>
        <dbReference type="EMBL" id="KAL0932206.1"/>
    </source>
</evidence>
<dbReference type="EMBL" id="VUJX02000009">
    <property type="protein sequence ID" value="KAL0932206.1"/>
    <property type="molecule type" value="Genomic_DNA"/>
</dbReference>
<accession>A0ACC3YJY8</accession>
<proteinExistence type="predicted"/>
<dbReference type="Proteomes" id="UP000805649">
    <property type="component" value="Unassembled WGS sequence"/>
</dbReference>
<sequence>MLCILPDELLLITGATGHIGFCVLLQALRAGHTVRCAVRSEAKAAFIRSRPQILALNLPRARLNFSIVPDITADGAYDEAIRGVSHVIHVASPLATSYAVPPEKHQEFFIQPAMRGTLGMLEAARRAGTVRRVVITSSIVALLSVAQMEGHERREKAVLPTERAGFKPEPYESEFAAYAASKVAALLGAEAWLAREKPDFDVVHFHPSFVLGRNDLATSATEAIKGTNAVVLATILGKKWGCSFAGATVHVDDVARAHVQALSPSVPGNRSYILSTKARWNDAKLISKRCFPEAAQRKMISSSGSVGTTPLDFDASATEEIFGFKLQNFEEQVKSVVGHFLELRLRRPAASSGGELREKASAGALRSGIVAANA</sequence>